<comment type="caution">
    <text evidence="2">The sequence shown here is derived from an EMBL/GenBank/DDBJ whole genome shotgun (WGS) entry which is preliminary data.</text>
</comment>
<proteinExistence type="predicted"/>
<dbReference type="Pfam" id="PF13304">
    <property type="entry name" value="AAA_21"/>
    <property type="match status" value="1"/>
</dbReference>
<dbReference type="GO" id="GO:0016887">
    <property type="term" value="F:ATP hydrolysis activity"/>
    <property type="evidence" value="ECO:0007669"/>
    <property type="project" value="InterPro"/>
</dbReference>
<dbReference type="RefSeq" id="WP_049477706.1">
    <property type="nucleotide sequence ID" value="NZ_NCUL01000008.1"/>
</dbReference>
<evidence type="ECO:0000259" key="1">
    <source>
        <dbReference type="SMART" id="SM00382"/>
    </source>
</evidence>
<dbReference type="SUPFAM" id="SSF52540">
    <property type="entry name" value="P-loop containing nucleoside triphosphate hydrolases"/>
    <property type="match status" value="1"/>
</dbReference>
<dbReference type="InterPro" id="IPR003593">
    <property type="entry name" value="AAA+_ATPase"/>
</dbReference>
<reference evidence="2 3" key="1">
    <citation type="journal article" date="2016" name="Eur. J. Clin. Microbiol. Infect. Dis.">
        <title>Whole genome sequencing as a tool for phylogenetic analysis of clinical strains of Mitis group streptococci.</title>
        <authorList>
            <person name="Rasmussen L.H."/>
            <person name="Dargis R."/>
            <person name="Hojholt K."/>
            <person name="Christensen J.J."/>
            <person name="Skovgaard O."/>
            <person name="Justesen U.S."/>
            <person name="Rosenvinge F.S."/>
            <person name="Moser C."/>
            <person name="Lukjancenko O."/>
            <person name="Rasmussen S."/>
            <person name="Nielsen X.C."/>
        </authorList>
    </citation>
    <scope>NUCLEOTIDE SEQUENCE [LARGE SCALE GENOMIC DNA]</scope>
    <source>
        <strain evidence="2 3">RH_1735_08</strain>
    </source>
</reference>
<evidence type="ECO:0000313" key="2">
    <source>
        <dbReference type="EMBL" id="ORO60955.1"/>
    </source>
</evidence>
<organism evidence="2 3">
    <name type="scientific">Streptococcus oralis subsp. oralis</name>
    <dbReference type="NCBI Taxonomy" id="1891914"/>
    <lineage>
        <taxon>Bacteria</taxon>
        <taxon>Bacillati</taxon>
        <taxon>Bacillota</taxon>
        <taxon>Bacilli</taxon>
        <taxon>Lactobacillales</taxon>
        <taxon>Streptococcaceae</taxon>
        <taxon>Streptococcus</taxon>
    </lineage>
</organism>
<gene>
    <name evidence="2" type="ORF">B7718_09180</name>
</gene>
<dbReference type="Gene3D" id="3.40.50.300">
    <property type="entry name" value="P-loop containing nucleotide triphosphate hydrolases"/>
    <property type="match status" value="1"/>
</dbReference>
<dbReference type="Proteomes" id="UP000193350">
    <property type="component" value="Unassembled WGS sequence"/>
</dbReference>
<evidence type="ECO:0000313" key="3">
    <source>
        <dbReference type="Proteomes" id="UP000193350"/>
    </source>
</evidence>
<name>A0A1X1H3P2_STROR</name>
<dbReference type="SMART" id="SM00382">
    <property type="entry name" value="AAA"/>
    <property type="match status" value="1"/>
</dbReference>
<dbReference type="AlphaFoldDB" id="A0A1X1H3P2"/>
<dbReference type="InterPro" id="IPR027417">
    <property type="entry name" value="P-loop_NTPase"/>
</dbReference>
<accession>A0A1X1H3P2</accession>
<dbReference type="EMBL" id="NCUN01000011">
    <property type="protein sequence ID" value="ORO60955.1"/>
    <property type="molecule type" value="Genomic_DNA"/>
</dbReference>
<dbReference type="PANTHER" id="PTHR43581">
    <property type="entry name" value="ATP/GTP PHOSPHATASE"/>
    <property type="match status" value="1"/>
</dbReference>
<dbReference type="InterPro" id="IPR003959">
    <property type="entry name" value="ATPase_AAA_core"/>
</dbReference>
<sequence length="568" mass="65846">MYIEELEIKDFRVIKEVSFKPSKYVNIISGKNGTGKSTILGMIAQGFSYHNNVIPFISGDVKKLNKKDIKRLSENDPKVVQYKKLLTYFGDDFESTSAEHFKLSPNDVRNIEHAKVTLSNKDSFKIESTNHNKKLPRLVTRRKDGKSSNYVHPVIYLGLERLTPLVRSTKMSDLQINLSSQDKKEIHNLYQSILLKKYTDNLTATETNLNNKKTASFIDEEMTIEMISSGEDNIGQILLALYSFKKLKNDFPNDYKGGILLIDEIDATLYPAAQNKLLDILFQKARSFDVQIFATSHSLTLLEHCEKLKISNQRTNHDIKLFSSDISSEDNSTTTLSEMKYLIDFKNMLLAQANEQKITDSIKIYFEDAEAQYVFEGLIHSLKNSNNHSIKNSLHFMSNTTLSCTNYIHLYKSKVTEFSKNSIVCLDGDVEANINDYRNFITLPTNDLQCNPEEFIFDILDDNNSDYWKTAKNYNHSVFMNNPIYQVIQSIKNGTYESEYKQVNGEFKNIAERKVWKKWFNKEKVHWKYNNNPVKYWAKNNPEKVQEFQVQFEKAFNYVADNVKLPRL</sequence>
<feature type="domain" description="AAA+ ATPase" evidence="1">
    <location>
        <begin position="22"/>
        <end position="321"/>
    </location>
</feature>
<dbReference type="PANTHER" id="PTHR43581:SF2">
    <property type="entry name" value="EXCINUCLEASE ATPASE SUBUNIT"/>
    <property type="match status" value="1"/>
</dbReference>
<dbReference type="GO" id="GO:0005524">
    <property type="term" value="F:ATP binding"/>
    <property type="evidence" value="ECO:0007669"/>
    <property type="project" value="InterPro"/>
</dbReference>
<protein>
    <submittedName>
        <fullName evidence="2">AAA family ATPase</fullName>
    </submittedName>
</protein>
<dbReference type="InterPro" id="IPR051396">
    <property type="entry name" value="Bact_Antivir_Def_Nuclease"/>
</dbReference>